<dbReference type="GO" id="GO:0005783">
    <property type="term" value="C:endoplasmic reticulum"/>
    <property type="evidence" value="ECO:0007669"/>
    <property type="project" value="TreeGrafter"/>
</dbReference>
<keyword evidence="2 6" id="KW-0812">Transmembrane</keyword>
<organism evidence="7 8">
    <name type="scientific">Dentipellis fragilis</name>
    <dbReference type="NCBI Taxonomy" id="205917"/>
    <lineage>
        <taxon>Eukaryota</taxon>
        <taxon>Fungi</taxon>
        <taxon>Dikarya</taxon>
        <taxon>Basidiomycota</taxon>
        <taxon>Agaricomycotina</taxon>
        <taxon>Agaricomycetes</taxon>
        <taxon>Russulales</taxon>
        <taxon>Hericiaceae</taxon>
        <taxon>Dentipellis</taxon>
    </lineage>
</organism>
<dbReference type="PANTHER" id="PTHR21389">
    <property type="entry name" value="P53 INDUCED PROTEIN"/>
    <property type="match status" value="1"/>
</dbReference>
<evidence type="ECO:0000256" key="3">
    <source>
        <dbReference type="ARBA" id="ARBA00022989"/>
    </source>
</evidence>
<dbReference type="InterPro" id="IPR059112">
    <property type="entry name" value="CysZ/EI24"/>
</dbReference>
<feature type="transmembrane region" description="Helical" evidence="6">
    <location>
        <begin position="238"/>
        <end position="268"/>
    </location>
</feature>
<feature type="transmembrane region" description="Helical" evidence="6">
    <location>
        <begin position="78"/>
        <end position="99"/>
    </location>
</feature>
<name>A0A4Y9Z338_9AGAM</name>
<sequence>MARPILRSQPGADRFPPILQMQYVSSRASYPTFLSVQDTLLLHAQWALRGLVDSFRWDIVIRLVGSDPEIRANVLKSILLNSISLLSIYVFDVLLHPLAKDQPQKWLHRNVGWFYQILWLLPVVGASLYLNASWCTLIAKRTYTLQHGRYSAYPGPSTANPPNAYIAFLNSMANSAYRGVMIITSVVLSFALSYIPVVGSAAEFVFLCWVDAYYCFEFIWIARGLSLTRRVRHLEERWTYYFVFGLPAATMCMWGSTLANAALFALFYPGYIIMAMHARPVPYDPYNPLPPASQSGQGAQQSVLHPSPYVPIRLPIFRPVIFINDCVVRVLSLGTRRPGEGWGGPRPRAWNENADSVEEGEGEDIPLRPVGGIRIREQAGDRKSD</sequence>
<feature type="transmembrane region" description="Helical" evidence="6">
    <location>
        <begin position="204"/>
        <end position="226"/>
    </location>
</feature>
<evidence type="ECO:0000256" key="6">
    <source>
        <dbReference type="SAM" id="Phobius"/>
    </source>
</evidence>
<dbReference type="GO" id="GO:0016020">
    <property type="term" value="C:membrane"/>
    <property type="evidence" value="ECO:0007669"/>
    <property type="project" value="UniProtKB-SubCell"/>
</dbReference>
<dbReference type="AlphaFoldDB" id="A0A4Y9Z338"/>
<evidence type="ECO:0000256" key="5">
    <source>
        <dbReference type="SAM" id="MobiDB-lite"/>
    </source>
</evidence>
<feature type="region of interest" description="Disordered" evidence="5">
    <location>
        <begin position="338"/>
        <end position="385"/>
    </location>
</feature>
<gene>
    <name evidence="7" type="ORF">EVG20_g3217</name>
</gene>
<dbReference type="OrthoDB" id="266518at2759"/>
<evidence type="ECO:0000256" key="1">
    <source>
        <dbReference type="ARBA" id="ARBA00004141"/>
    </source>
</evidence>
<comment type="caution">
    <text evidence="7">The sequence shown here is derived from an EMBL/GenBank/DDBJ whole genome shotgun (WGS) entry which is preliminary data.</text>
</comment>
<evidence type="ECO:0000256" key="4">
    <source>
        <dbReference type="ARBA" id="ARBA00023136"/>
    </source>
</evidence>
<accession>A0A4Y9Z338</accession>
<evidence type="ECO:0000313" key="8">
    <source>
        <dbReference type="Proteomes" id="UP000298327"/>
    </source>
</evidence>
<proteinExistence type="predicted"/>
<feature type="transmembrane region" description="Helical" evidence="6">
    <location>
        <begin position="119"/>
        <end position="139"/>
    </location>
</feature>
<dbReference type="EMBL" id="SEOQ01000141">
    <property type="protein sequence ID" value="TFY69266.1"/>
    <property type="molecule type" value="Genomic_DNA"/>
</dbReference>
<dbReference type="Proteomes" id="UP000298327">
    <property type="component" value="Unassembled WGS sequence"/>
</dbReference>
<reference evidence="7 8" key="1">
    <citation type="submission" date="2019-02" db="EMBL/GenBank/DDBJ databases">
        <title>Genome sequencing of the rare red list fungi Dentipellis fragilis.</title>
        <authorList>
            <person name="Buettner E."/>
            <person name="Kellner H."/>
        </authorList>
    </citation>
    <scope>NUCLEOTIDE SEQUENCE [LARGE SCALE GENOMIC DNA]</scope>
    <source>
        <strain evidence="7 8">DSM 105465</strain>
    </source>
</reference>
<keyword evidence="3 6" id="KW-1133">Transmembrane helix</keyword>
<feature type="compositionally biased region" description="Acidic residues" evidence="5">
    <location>
        <begin position="355"/>
        <end position="364"/>
    </location>
</feature>
<dbReference type="GO" id="GO:0016236">
    <property type="term" value="P:macroautophagy"/>
    <property type="evidence" value="ECO:0007669"/>
    <property type="project" value="TreeGrafter"/>
</dbReference>
<protein>
    <recommendedName>
        <fullName evidence="9">Etoposide-induced protein 2.4-domain-containing protein</fullName>
    </recommendedName>
</protein>
<evidence type="ECO:0000256" key="2">
    <source>
        <dbReference type="ARBA" id="ARBA00022692"/>
    </source>
</evidence>
<keyword evidence="4 6" id="KW-0472">Membrane</keyword>
<keyword evidence="8" id="KW-1185">Reference proteome</keyword>
<feature type="transmembrane region" description="Helical" evidence="6">
    <location>
        <begin position="179"/>
        <end position="198"/>
    </location>
</feature>
<comment type="subcellular location">
    <subcellularLocation>
        <location evidence="1">Membrane</location>
        <topology evidence="1">Multi-pass membrane protein</topology>
    </subcellularLocation>
</comment>
<evidence type="ECO:0000313" key="7">
    <source>
        <dbReference type="EMBL" id="TFY69266.1"/>
    </source>
</evidence>
<feature type="compositionally biased region" description="Basic and acidic residues" evidence="5">
    <location>
        <begin position="374"/>
        <end position="385"/>
    </location>
</feature>
<dbReference type="PANTHER" id="PTHR21389:SF0">
    <property type="entry name" value="ETOPOSIDE-INDUCED PROTEIN 2.4 HOMOLOG"/>
    <property type="match status" value="1"/>
</dbReference>
<dbReference type="Pfam" id="PF07264">
    <property type="entry name" value="EI24"/>
    <property type="match status" value="1"/>
</dbReference>
<evidence type="ECO:0008006" key="9">
    <source>
        <dbReference type="Google" id="ProtNLM"/>
    </source>
</evidence>